<gene>
    <name evidence="2" type="ORF">V8G54_032898</name>
</gene>
<organism evidence="2 3">
    <name type="scientific">Vigna mungo</name>
    <name type="common">Black gram</name>
    <name type="synonym">Phaseolus mungo</name>
    <dbReference type="NCBI Taxonomy" id="3915"/>
    <lineage>
        <taxon>Eukaryota</taxon>
        <taxon>Viridiplantae</taxon>
        <taxon>Streptophyta</taxon>
        <taxon>Embryophyta</taxon>
        <taxon>Tracheophyta</taxon>
        <taxon>Spermatophyta</taxon>
        <taxon>Magnoliopsida</taxon>
        <taxon>eudicotyledons</taxon>
        <taxon>Gunneridae</taxon>
        <taxon>Pentapetalae</taxon>
        <taxon>rosids</taxon>
        <taxon>fabids</taxon>
        <taxon>Fabales</taxon>
        <taxon>Fabaceae</taxon>
        <taxon>Papilionoideae</taxon>
        <taxon>50 kb inversion clade</taxon>
        <taxon>NPAAA clade</taxon>
        <taxon>indigoferoid/millettioid clade</taxon>
        <taxon>Phaseoleae</taxon>
        <taxon>Vigna</taxon>
    </lineage>
</organism>
<accession>A0AAQ3MMY2</accession>
<keyword evidence="1" id="KW-0472">Membrane</keyword>
<dbReference type="EMBL" id="CP144691">
    <property type="protein sequence ID" value="WVY93810.1"/>
    <property type="molecule type" value="Genomic_DNA"/>
</dbReference>
<name>A0AAQ3MMY2_VIGMU</name>
<proteinExistence type="predicted"/>
<keyword evidence="1" id="KW-1133">Transmembrane helix</keyword>
<reference evidence="2 3" key="1">
    <citation type="journal article" date="2023" name="Life. Sci Alliance">
        <title>Evolutionary insights into 3D genome organization and epigenetic landscape of Vigna mungo.</title>
        <authorList>
            <person name="Junaid A."/>
            <person name="Singh B."/>
            <person name="Bhatia S."/>
        </authorList>
    </citation>
    <scope>NUCLEOTIDE SEQUENCE [LARGE SCALE GENOMIC DNA]</scope>
    <source>
        <strain evidence="2">Urdbean</strain>
    </source>
</reference>
<evidence type="ECO:0000256" key="1">
    <source>
        <dbReference type="SAM" id="Phobius"/>
    </source>
</evidence>
<dbReference type="AlphaFoldDB" id="A0AAQ3MMY2"/>
<keyword evidence="1" id="KW-0812">Transmembrane</keyword>
<evidence type="ECO:0000313" key="2">
    <source>
        <dbReference type="EMBL" id="WVY93810.1"/>
    </source>
</evidence>
<evidence type="ECO:0000313" key="3">
    <source>
        <dbReference type="Proteomes" id="UP001374535"/>
    </source>
</evidence>
<protein>
    <submittedName>
        <fullName evidence="2">Uncharacterized protein</fullName>
    </submittedName>
</protein>
<sequence length="177" mass="20256">MEARLRQGQETRSIVTSYHGGVCVRKMNNLIGSRPVLCRDGVVRDSGCSRMNRYWTFLLGFMCCAALGSTMVFTHRGDRDEGFHDFRVSVLLLCSDFWVVPWKLNKLGVHPMKKIHLEIRVDEDGDRTRDLVRRCSWWRKELTDHDFGACCGFLVAGDSRTCFTMEIGDLIHHSVAA</sequence>
<feature type="transmembrane region" description="Helical" evidence="1">
    <location>
        <begin position="54"/>
        <end position="74"/>
    </location>
</feature>
<dbReference type="Proteomes" id="UP001374535">
    <property type="component" value="Chromosome 10"/>
</dbReference>
<keyword evidence="3" id="KW-1185">Reference proteome</keyword>